<comment type="catalytic activity">
    <reaction evidence="1 11">
        <text>5-(2-hydroxyethyl)-4-methylthiazole + ATP = 4-methyl-5-(2-phosphooxyethyl)-thiazole + ADP + H(+)</text>
        <dbReference type="Rhea" id="RHEA:24212"/>
        <dbReference type="ChEBI" id="CHEBI:15378"/>
        <dbReference type="ChEBI" id="CHEBI:17957"/>
        <dbReference type="ChEBI" id="CHEBI:30616"/>
        <dbReference type="ChEBI" id="CHEBI:58296"/>
        <dbReference type="ChEBI" id="CHEBI:456216"/>
        <dbReference type="EC" id="2.7.1.50"/>
    </reaction>
</comment>
<keyword evidence="8 11" id="KW-0067">ATP-binding</keyword>
<evidence type="ECO:0000313" key="13">
    <source>
        <dbReference type="Proteomes" id="UP000245020"/>
    </source>
</evidence>
<evidence type="ECO:0000256" key="3">
    <source>
        <dbReference type="ARBA" id="ARBA00004868"/>
    </source>
</evidence>
<dbReference type="AlphaFoldDB" id="A0A2U2ADP0"/>
<dbReference type="InterPro" id="IPR029056">
    <property type="entry name" value="Ribokinase-like"/>
</dbReference>
<keyword evidence="5 11" id="KW-0479">Metal-binding</keyword>
<dbReference type="PRINTS" id="PR01099">
    <property type="entry name" value="HYETHTZKNASE"/>
</dbReference>
<comment type="pathway">
    <text evidence="3 11">Cofactor biosynthesis; thiamine diphosphate biosynthesis; 4-methyl-5-(2-phosphoethyl)-thiazole from 5-(2-hydroxyethyl)-4-methylthiazole: step 1/1.</text>
</comment>
<gene>
    <name evidence="11" type="primary">thiM</name>
    <name evidence="12" type="ORF">DC083_06605</name>
</gene>
<sequence length="275" mass="29203">MLIPFSAMNAVPYWLMYQEKSPLVHCMTNHVVQNFTANVLLATGGSPAMVPSIEECGDFTTIASALLINVGTITAPTAEAMLASAKVAYETGTPWVLDPVAIGPALYYRTEIVAQLLQYKPTVIRGNVAEIKTLAGEVAQSKGVDSQEDFREAVIYAEQVAREFNTVVAMTGRHDIITDGQKSYEVSIGTKQLTKVTGTGCSLSALVAGLIGASQDVVEAAATACYVVSLAGMRAAEKSEGMGSFAVSYLDELSFINADSLFALAQAEEEKTEVL</sequence>
<keyword evidence="6 11" id="KW-0547">Nucleotide-binding</keyword>
<dbReference type="GO" id="GO:0005524">
    <property type="term" value="F:ATP binding"/>
    <property type="evidence" value="ECO:0007669"/>
    <property type="project" value="UniProtKB-UniRule"/>
</dbReference>
<organism evidence="12 13">
    <name type="scientific">Ignatzschineria ureiclastica</name>
    <dbReference type="NCBI Taxonomy" id="472582"/>
    <lineage>
        <taxon>Bacteria</taxon>
        <taxon>Pseudomonadati</taxon>
        <taxon>Pseudomonadota</taxon>
        <taxon>Gammaproteobacteria</taxon>
        <taxon>Cardiobacteriales</taxon>
        <taxon>Ignatzschineriaceae</taxon>
        <taxon>Ignatzschineria</taxon>
    </lineage>
</organism>
<proteinExistence type="inferred from homology"/>
<dbReference type="Gene3D" id="3.40.1190.20">
    <property type="match status" value="1"/>
</dbReference>
<evidence type="ECO:0000256" key="1">
    <source>
        <dbReference type="ARBA" id="ARBA00001771"/>
    </source>
</evidence>
<accession>A0A2U2ADP0</accession>
<feature type="binding site" evidence="11">
    <location>
        <position position="171"/>
    </location>
    <ligand>
        <name>ATP</name>
        <dbReference type="ChEBI" id="CHEBI:30616"/>
    </ligand>
</feature>
<dbReference type="CDD" id="cd01170">
    <property type="entry name" value="THZ_kinase"/>
    <property type="match status" value="1"/>
</dbReference>
<dbReference type="GO" id="GO:0000287">
    <property type="term" value="F:magnesium ion binding"/>
    <property type="evidence" value="ECO:0007669"/>
    <property type="project" value="UniProtKB-UniRule"/>
</dbReference>
<keyword evidence="9 11" id="KW-0460">Magnesium</keyword>
<keyword evidence="4 11" id="KW-0808">Transferase</keyword>
<dbReference type="EMBL" id="QEWQ01000004">
    <property type="protein sequence ID" value="PWD80776.1"/>
    <property type="molecule type" value="Genomic_DNA"/>
</dbReference>
<evidence type="ECO:0000256" key="9">
    <source>
        <dbReference type="ARBA" id="ARBA00022842"/>
    </source>
</evidence>
<comment type="cofactor">
    <cofactor evidence="2 11">
        <name>Mg(2+)</name>
        <dbReference type="ChEBI" id="CHEBI:18420"/>
    </cofactor>
</comment>
<comment type="caution">
    <text evidence="12">The sequence shown here is derived from an EMBL/GenBank/DDBJ whole genome shotgun (WGS) entry which is preliminary data.</text>
</comment>
<dbReference type="Pfam" id="PF02110">
    <property type="entry name" value="HK"/>
    <property type="match status" value="1"/>
</dbReference>
<evidence type="ECO:0000256" key="10">
    <source>
        <dbReference type="ARBA" id="ARBA00022977"/>
    </source>
</evidence>
<evidence type="ECO:0000256" key="11">
    <source>
        <dbReference type="HAMAP-Rule" id="MF_00228"/>
    </source>
</evidence>
<dbReference type="OrthoDB" id="8909021at2"/>
<protein>
    <recommendedName>
        <fullName evidence="11">Hydroxyethylthiazole kinase</fullName>
        <ecNumber evidence="11">2.7.1.50</ecNumber>
    </recommendedName>
    <alternativeName>
        <fullName evidence="11">4-methyl-5-beta-hydroxyethylthiazole kinase</fullName>
        <shortName evidence="11">TH kinase</shortName>
        <shortName evidence="11">Thz kinase</shortName>
    </alternativeName>
</protein>
<dbReference type="NCBIfam" id="TIGR00694">
    <property type="entry name" value="thiM"/>
    <property type="match status" value="1"/>
</dbReference>
<dbReference type="UniPathway" id="UPA00060">
    <property type="reaction ID" value="UER00139"/>
</dbReference>
<evidence type="ECO:0000256" key="2">
    <source>
        <dbReference type="ARBA" id="ARBA00001946"/>
    </source>
</evidence>
<dbReference type="PIRSF" id="PIRSF000513">
    <property type="entry name" value="Thz_kinase"/>
    <property type="match status" value="1"/>
</dbReference>
<reference evidence="13" key="1">
    <citation type="submission" date="2018-05" db="EMBL/GenBank/DDBJ databases">
        <title>Ignatzschineria dubaiensis sp. nov., isolated from necrotic foot tissues of dromedaries (Camelus dromedarius) and associated maggots in Dubai, United Arab Emirates.</title>
        <authorList>
            <person name="Tsang C.C."/>
            <person name="Tang J.Y.M."/>
            <person name="Fong J.Y.H."/>
            <person name="Kinne J."/>
            <person name="Lee H.H."/>
            <person name="Joseph M."/>
            <person name="Jose S."/>
            <person name="Schuster R.K."/>
            <person name="Tang Y."/>
            <person name="Sivakumar S."/>
            <person name="Chen J.H.K."/>
            <person name="Teng J.L.L."/>
            <person name="Lau S.K.P."/>
            <person name="Wernery U."/>
            <person name="Woo P.C.Y."/>
        </authorList>
    </citation>
    <scope>NUCLEOTIDE SEQUENCE [LARGE SCALE GENOMIC DNA]</scope>
    <source>
        <strain evidence="13">KCTC 22644</strain>
    </source>
</reference>
<keyword evidence="7 11" id="KW-0418">Kinase</keyword>
<dbReference type="HAMAP" id="MF_00228">
    <property type="entry name" value="Thz_kinase"/>
    <property type="match status" value="1"/>
</dbReference>
<dbReference type="GO" id="GO:0009228">
    <property type="term" value="P:thiamine biosynthetic process"/>
    <property type="evidence" value="ECO:0007669"/>
    <property type="project" value="UniProtKB-KW"/>
</dbReference>
<keyword evidence="10 11" id="KW-0784">Thiamine biosynthesis</keyword>
<feature type="binding site" evidence="11">
    <location>
        <position position="49"/>
    </location>
    <ligand>
        <name>substrate</name>
    </ligand>
</feature>
<evidence type="ECO:0000313" key="12">
    <source>
        <dbReference type="EMBL" id="PWD80776.1"/>
    </source>
</evidence>
<name>A0A2U2ADP0_9GAMM</name>
<evidence type="ECO:0000256" key="7">
    <source>
        <dbReference type="ARBA" id="ARBA00022777"/>
    </source>
</evidence>
<evidence type="ECO:0000256" key="8">
    <source>
        <dbReference type="ARBA" id="ARBA00022840"/>
    </source>
</evidence>
<comment type="similarity">
    <text evidence="11">Belongs to the Thz kinase family.</text>
</comment>
<dbReference type="RefSeq" id="WP_109189432.1">
    <property type="nucleotide sequence ID" value="NZ_BMYA01000002.1"/>
</dbReference>
<evidence type="ECO:0000256" key="6">
    <source>
        <dbReference type="ARBA" id="ARBA00022741"/>
    </source>
</evidence>
<dbReference type="NCBIfam" id="NF006830">
    <property type="entry name" value="PRK09355.1"/>
    <property type="match status" value="1"/>
</dbReference>
<feature type="binding site" evidence="11">
    <location>
        <position position="198"/>
    </location>
    <ligand>
        <name>substrate</name>
    </ligand>
</feature>
<dbReference type="GO" id="GO:0009229">
    <property type="term" value="P:thiamine diphosphate biosynthetic process"/>
    <property type="evidence" value="ECO:0007669"/>
    <property type="project" value="UniProtKB-UniRule"/>
</dbReference>
<dbReference type="SUPFAM" id="SSF53613">
    <property type="entry name" value="Ribokinase-like"/>
    <property type="match status" value="1"/>
</dbReference>
<dbReference type="EC" id="2.7.1.50" evidence="11"/>
<evidence type="ECO:0000256" key="4">
    <source>
        <dbReference type="ARBA" id="ARBA00022679"/>
    </source>
</evidence>
<comment type="function">
    <text evidence="11">Catalyzes the phosphorylation of the hydroxyl group of 4-methyl-5-beta-hydroxyethylthiazole (THZ).</text>
</comment>
<dbReference type="InterPro" id="IPR000417">
    <property type="entry name" value="Hyethyz_kinase"/>
</dbReference>
<keyword evidence="13" id="KW-1185">Reference proteome</keyword>
<feature type="binding site" evidence="11">
    <location>
        <position position="125"/>
    </location>
    <ligand>
        <name>ATP</name>
        <dbReference type="ChEBI" id="CHEBI:30616"/>
    </ligand>
</feature>
<dbReference type="GO" id="GO:0004417">
    <property type="term" value="F:hydroxyethylthiazole kinase activity"/>
    <property type="evidence" value="ECO:0007669"/>
    <property type="project" value="UniProtKB-UniRule"/>
</dbReference>
<dbReference type="Proteomes" id="UP000245020">
    <property type="component" value="Unassembled WGS sequence"/>
</dbReference>
<evidence type="ECO:0000256" key="5">
    <source>
        <dbReference type="ARBA" id="ARBA00022723"/>
    </source>
</evidence>